<evidence type="ECO:0000259" key="1">
    <source>
        <dbReference type="Pfam" id="PF13524"/>
    </source>
</evidence>
<sequence length="363" mass="40004">MTAPTVLHLTNDTHPEVHLSFGKAFRELAADGLLTHVPLAPVALLARDGREEALREIRRVAEQARPELVFVQTPGRFPWTDKDVADLLLALDAPTVVLWEGDPWGGRKALPASLVAWLRYADTVYTVGLGVQGKLLGRHTARPPRYISQTVPERLWTEDPVPHPSGAAYDVLHIGSCFVRFGLFERIDGARERVRLVRSLQRLPGCRFGVYGNGWRGPGALGPVPFDDQLTALRTARISANWDHFAGRDGYFSNRLPISLFAGRPHVTTRPLNAPWLPGPECGLHLADSPAEAVALVKELLRADPEELHTAGLAGHRWVRERLTNLNALRHMFSSHLDVPPPPADPWAAIAATDETGRVPEPV</sequence>
<proteinExistence type="predicted"/>
<evidence type="ECO:0000313" key="3">
    <source>
        <dbReference type="Proteomes" id="UP000642284"/>
    </source>
</evidence>
<dbReference type="EMBL" id="JACTVJ010000007">
    <property type="protein sequence ID" value="MBC9714424.1"/>
    <property type="molecule type" value="Genomic_DNA"/>
</dbReference>
<gene>
    <name evidence="2" type="ORF">H9Y04_17840</name>
</gene>
<name>A0ABR7SGT3_9ACTN</name>
<dbReference type="InterPro" id="IPR055259">
    <property type="entry name" value="YkvP/CgeB_Glyco_trans-like"/>
</dbReference>
<organism evidence="2 3">
    <name type="scientific">Streptomyces polyasparticus</name>
    <dbReference type="NCBI Taxonomy" id="2767826"/>
    <lineage>
        <taxon>Bacteria</taxon>
        <taxon>Bacillati</taxon>
        <taxon>Actinomycetota</taxon>
        <taxon>Actinomycetes</taxon>
        <taxon>Kitasatosporales</taxon>
        <taxon>Streptomycetaceae</taxon>
        <taxon>Streptomyces</taxon>
    </lineage>
</organism>
<protein>
    <recommendedName>
        <fullName evidence="1">Spore protein YkvP/CgeB glycosyl transferase-like domain-containing protein</fullName>
    </recommendedName>
</protein>
<feature type="domain" description="Spore protein YkvP/CgeB glycosyl transferase-like" evidence="1">
    <location>
        <begin position="194"/>
        <end position="325"/>
    </location>
</feature>
<dbReference type="Proteomes" id="UP000642284">
    <property type="component" value="Unassembled WGS sequence"/>
</dbReference>
<accession>A0ABR7SGT3</accession>
<keyword evidence="3" id="KW-1185">Reference proteome</keyword>
<dbReference type="RefSeq" id="WP_187814857.1">
    <property type="nucleotide sequence ID" value="NZ_JACTVJ010000007.1"/>
</dbReference>
<evidence type="ECO:0000313" key="2">
    <source>
        <dbReference type="EMBL" id="MBC9714424.1"/>
    </source>
</evidence>
<reference evidence="2 3" key="1">
    <citation type="submission" date="2020-08" db="EMBL/GenBank/DDBJ databases">
        <title>Genemic of Streptomyces polyaspartic.</title>
        <authorList>
            <person name="Liu W."/>
        </authorList>
    </citation>
    <scope>NUCLEOTIDE SEQUENCE [LARGE SCALE GENOMIC DNA]</scope>
    <source>
        <strain evidence="2 3">TRM66268-LWL</strain>
    </source>
</reference>
<dbReference type="Pfam" id="PF13524">
    <property type="entry name" value="Glyco_trans_1_2"/>
    <property type="match status" value="1"/>
</dbReference>
<comment type="caution">
    <text evidence="2">The sequence shown here is derived from an EMBL/GenBank/DDBJ whole genome shotgun (WGS) entry which is preliminary data.</text>
</comment>